<feature type="domain" description="Toprim" evidence="1">
    <location>
        <begin position="210"/>
        <end position="302"/>
    </location>
</feature>
<dbReference type="InterPro" id="IPR006171">
    <property type="entry name" value="TOPRIM_dom"/>
</dbReference>
<keyword evidence="4" id="KW-1185">Reference proteome</keyword>
<evidence type="ECO:0000313" key="4">
    <source>
        <dbReference type="Proteomes" id="UP001017257"/>
    </source>
</evidence>
<gene>
    <name evidence="3" type="ORF">HPT29_020515</name>
</gene>
<feature type="domain" description="DUF7146" evidence="2">
    <location>
        <begin position="98"/>
        <end position="200"/>
    </location>
</feature>
<sequence>MQAKEQQLMNAHMLARALGGRASHNQAHLPGIGHSLADRSVSVLFDHRMPDGFWVTCFGAGDPLAERDRIRDVLNGSTSHPSVNKSECFASDPTGSIRTHAALSIWQEACDPFDTPVELYLSKRELKLPPEAAARTVRYHPRCPFAGTHVPAMVCLVRDIITNEAKAVHRTALTHKGEKAEIRGLNRLSLGPVAGGAIKFTPDEDVTTCLGVGEGLESALSLCRIPEYGPSPIWSLISAGGIEHFPVLAGIECLWIAVDHDETGLRVARSTGRRWQASGAEVFLTTPSTAGTDLNDVLMAGGI</sequence>
<dbReference type="InterPro" id="IPR055570">
    <property type="entry name" value="DUF7146"/>
</dbReference>
<dbReference type="Proteomes" id="UP001017257">
    <property type="component" value="Chromosome"/>
</dbReference>
<protein>
    <submittedName>
        <fullName evidence="3">Toprim domain-containing protein</fullName>
    </submittedName>
</protein>
<accession>A0ABY5RPL9</accession>
<dbReference type="Pfam" id="PF23639">
    <property type="entry name" value="DUF7146"/>
    <property type="match status" value="1"/>
</dbReference>
<reference evidence="3" key="1">
    <citation type="submission" date="2022-08" db="EMBL/GenBank/DDBJ databases">
        <title>Microvirga terrae sp. nov., isolated from soil.</title>
        <authorList>
            <person name="Kim K.H."/>
            <person name="Seo Y.L."/>
            <person name="Kim J.M."/>
            <person name="Lee J.K."/>
            <person name="Han D.M."/>
            <person name="Jeon C.O."/>
        </authorList>
    </citation>
    <scope>NUCLEOTIDE SEQUENCE</scope>
    <source>
        <strain evidence="3">R24</strain>
    </source>
</reference>
<dbReference type="RefSeq" id="WP_173947219.1">
    <property type="nucleotide sequence ID" value="NZ_CP102845.1"/>
</dbReference>
<evidence type="ECO:0000259" key="2">
    <source>
        <dbReference type="Pfam" id="PF23639"/>
    </source>
</evidence>
<evidence type="ECO:0000313" key="3">
    <source>
        <dbReference type="EMBL" id="UVF18839.1"/>
    </source>
</evidence>
<evidence type="ECO:0000259" key="1">
    <source>
        <dbReference type="Pfam" id="PF13362"/>
    </source>
</evidence>
<proteinExistence type="predicted"/>
<name>A0ABY5RPL9_9HYPH</name>
<organism evidence="3 4">
    <name type="scientific">Microvirga terrae</name>
    <dbReference type="NCBI Taxonomy" id="2740529"/>
    <lineage>
        <taxon>Bacteria</taxon>
        <taxon>Pseudomonadati</taxon>
        <taxon>Pseudomonadota</taxon>
        <taxon>Alphaproteobacteria</taxon>
        <taxon>Hyphomicrobiales</taxon>
        <taxon>Methylobacteriaceae</taxon>
        <taxon>Microvirga</taxon>
    </lineage>
</organism>
<dbReference type="Pfam" id="PF13362">
    <property type="entry name" value="Toprim_3"/>
    <property type="match status" value="1"/>
</dbReference>
<dbReference type="EMBL" id="CP102845">
    <property type="protein sequence ID" value="UVF18839.1"/>
    <property type="molecule type" value="Genomic_DNA"/>
</dbReference>